<organism evidence="2 3">
    <name type="scientific">Pycnoporus cinnabarinus</name>
    <name type="common">Cinnabar-red polypore</name>
    <name type="synonym">Trametes cinnabarina</name>
    <dbReference type="NCBI Taxonomy" id="5643"/>
    <lineage>
        <taxon>Eukaryota</taxon>
        <taxon>Fungi</taxon>
        <taxon>Dikarya</taxon>
        <taxon>Basidiomycota</taxon>
        <taxon>Agaricomycotina</taxon>
        <taxon>Agaricomycetes</taxon>
        <taxon>Polyporales</taxon>
        <taxon>Polyporaceae</taxon>
        <taxon>Trametes</taxon>
    </lineage>
</organism>
<comment type="caution">
    <text evidence="2">The sequence shown here is derived from an EMBL/GenBank/DDBJ whole genome shotgun (WGS) entry which is preliminary data.</text>
</comment>
<dbReference type="OMA" id="EMSFDVW"/>
<protein>
    <submittedName>
        <fullName evidence="2">Uncharacterized protein</fullName>
    </submittedName>
</protein>
<dbReference type="EMBL" id="CCBP010000119">
    <property type="protein sequence ID" value="CDO72970.1"/>
    <property type="molecule type" value="Genomic_DNA"/>
</dbReference>
<dbReference type="SUPFAM" id="SSF81383">
    <property type="entry name" value="F-box domain"/>
    <property type="match status" value="1"/>
</dbReference>
<evidence type="ECO:0000313" key="2">
    <source>
        <dbReference type="EMBL" id="CDO72970.1"/>
    </source>
</evidence>
<reference evidence="2" key="1">
    <citation type="submission" date="2014-01" db="EMBL/GenBank/DDBJ databases">
        <title>The genome of the white-rot fungus Pycnoporus cinnabarinus: a basidiomycete model with a versatile arsenal for lignocellulosic biomass breakdown.</title>
        <authorList>
            <person name="Levasseur A."/>
            <person name="Lomascolo A."/>
            <person name="Ruiz-Duenas F.J."/>
            <person name="Uzan E."/>
            <person name="Piumi F."/>
            <person name="Kues U."/>
            <person name="Ram A.F.J."/>
            <person name="Murat C."/>
            <person name="Haon M."/>
            <person name="Benoit I."/>
            <person name="Arfi Y."/>
            <person name="Chevret D."/>
            <person name="Drula E."/>
            <person name="Kwon M.J."/>
            <person name="Gouret P."/>
            <person name="Lesage-Meessen L."/>
            <person name="Lombard V."/>
            <person name="Mariette J."/>
            <person name="Noirot C."/>
            <person name="Park J."/>
            <person name="Patyshakuliyeva A."/>
            <person name="Wieneger R.A.B."/>
            <person name="Wosten H.A.B."/>
            <person name="Martin F."/>
            <person name="Coutinho P.M."/>
            <person name="de Vries R."/>
            <person name="Martinez A.T."/>
            <person name="Klopp C."/>
            <person name="Pontarotti P."/>
            <person name="Henrissat B."/>
            <person name="Record E."/>
        </authorList>
    </citation>
    <scope>NUCLEOTIDE SEQUENCE [LARGE SCALE GENOMIC DNA]</scope>
    <source>
        <strain evidence="2">BRFM137</strain>
    </source>
</reference>
<gene>
    <name evidence="2" type="ORF">BN946_scf185007.g24</name>
</gene>
<keyword evidence="3" id="KW-1185">Reference proteome</keyword>
<dbReference type="HOGENOM" id="CLU_020266_1_0_1"/>
<dbReference type="OrthoDB" id="28868at2759"/>
<feature type="region of interest" description="Disordered" evidence="1">
    <location>
        <begin position="427"/>
        <end position="448"/>
    </location>
</feature>
<evidence type="ECO:0000256" key="1">
    <source>
        <dbReference type="SAM" id="MobiDB-lite"/>
    </source>
</evidence>
<dbReference type="InterPro" id="IPR036047">
    <property type="entry name" value="F-box-like_dom_sf"/>
</dbReference>
<proteinExistence type="predicted"/>
<sequence length="598" mass="67045">MTPNLPVELYIQILHELPGRHPYTFFTLLSFLSVNHATRAAALDNTVWEKLYKSRYTHSDESREADRQQRCAGDFHAMFFERHKLDRTALRLLDYIRTVHGNYREGLSIASQIVQEMSFDVWDALELEAQLPVPKVFRDPTLEDLEEEAAPHALPRRFWAKSLQGAIGRTYALRTWQHLREGGATFDDVLAGFDAFMDRSPKEKPDYNLSTVAKAVHQFMRSEGFAVARSDQTFMNPLNQFPHRFLGAGRSATLPMSLVWVFSGICRRLGLRAEPTNTPGTVFCHITSQDPQHGDILYDVCGTWRPVVFTSQDVQARIAEAGMSSSYSRDAVFPADLAVILRRAALNIINVSGATATFLAPSVSIDMDIQTRTEYAASVAMAAIVAPPMFGRGRPRMSLALPHVPEQCPLDRWPVLADTLVHPAEAEEVRGQHVSGQPPKRRPEGMPSGFVGQVVHTENGEVGCVYVWENRSEEGASEPYIVFYVLAKSGTITYHPNDFKRTKPARLTAEIAHRLRRSLLCFDRYFEDVIIPREDGIGGRFVPSVELQTAHPDDLDYGAQWTEEQLEGSEAIPAVSTWSQPPVTAESWVTDLPCPPSP</sequence>
<dbReference type="AlphaFoldDB" id="A0A060SF13"/>
<accession>A0A060SF13</accession>
<dbReference type="STRING" id="5643.A0A060SF13"/>
<evidence type="ECO:0000313" key="3">
    <source>
        <dbReference type="Proteomes" id="UP000029665"/>
    </source>
</evidence>
<dbReference type="Proteomes" id="UP000029665">
    <property type="component" value="Unassembled WGS sequence"/>
</dbReference>
<name>A0A060SF13_PYCCI</name>